<sequence length="233" mass="26781">MRTIYKLLFIFWLLFLSNNTNAADITLTKAQSLVREGIQRISNTNKQQWAFELHSYENEEGDITQYSASFNGAAAKEGQWQLITWNGETATAKQNRAFLKEREKQKESFNIKLNQLVDIDSLQVLHNSEDQLQVTFKVSIDKLGDDAKGKLQGQLTLEKANKLIRQIEINNISEFSPMAMTTIDSFNMVLQFNEISKQVLPKMAELMMAGTFAGFIELNETSKDEYKFFKKLE</sequence>
<accession>A0A4Q7IJ44</accession>
<dbReference type="Proteomes" id="UP000291338">
    <property type="component" value="Unassembled WGS sequence"/>
</dbReference>
<evidence type="ECO:0000256" key="1">
    <source>
        <dbReference type="SAM" id="SignalP"/>
    </source>
</evidence>
<keyword evidence="1" id="KW-0732">Signal</keyword>
<proteinExistence type="predicted"/>
<evidence type="ECO:0000313" key="3">
    <source>
        <dbReference type="Proteomes" id="UP000291338"/>
    </source>
</evidence>
<comment type="caution">
    <text evidence="2">The sequence shown here is derived from an EMBL/GenBank/DDBJ whole genome shotgun (WGS) entry which is preliminary data.</text>
</comment>
<protein>
    <submittedName>
        <fullName evidence="2">Uncharacterized protein</fullName>
    </submittedName>
</protein>
<feature type="chain" id="PRO_5020890224" evidence="1">
    <location>
        <begin position="23"/>
        <end position="233"/>
    </location>
</feature>
<dbReference type="AlphaFoldDB" id="A0A4Q7IJ44"/>
<evidence type="ECO:0000313" key="2">
    <source>
        <dbReference type="EMBL" id="RZQ51860.1"/>
    </source>
</evidence>
<name>A0A4Q7IJ44_9GAMM</name>
<organism evidence="2 3">
    <name type="scientific">Pseudoalteromonas phenolica</name>
    <dbReference type="NCBI Taxonomy" id="161398"/>
    <lineage>
        <taxon>Bacteria</taxon>
        <taxon>Pseudomonadati</taxon>
        <taxon>Pseudomonadota</taxon>
        <taxon>Gammaproteobacteria</taxon>
        <taxon>Alteromonadales</taxon>
        <taxon>Pseudoalteromonadaceae</taxon>
        <taxon>Pseudoalteromonas</taxon>
    </lineage>
</organism>
<gene>
    <name evidence="2" type="ORF">C1E23_17240</name>
</gene>
<reference evidence="2 3" key="1">
    <citation type="submission" date="2018-01" db="EMBL/GenBank/DDBJ databases">
        <title>Co-occurrence of chitin degradation, pigmentation and bioactivity in marine Pseudoalteromonas.</title>
        <authorList>
            <person name="Paulsen S."/>
            <person name="Gram L."/>
            <person name="Machado H."/>
        </authorList>
    </citation>
    <scope>NUCLEOTIDE SEQUENCE [LARGE SCALE GENOMIC DNA]</scope>
    <source>
        <strain evidence="2 3">S3898</strain>
    </source>
</reference>
<feature type="signal peptide" evidence="1">
    <location>
        <begin position="1"/>
        <end position="22"/>
    </location>
</feature>
<dbReference type="RefSeq" id="WP_130256749.1">
    <property type="nucleotide sequence ID" value="NZ_PPSX01000074.1"/>
</dbReference>
<dbReference type="EMBL" id="PPSX01000074">
    <property type="protein sequence ID" value="RZQ51860.1"/>
    <property type="molecule type" value="Genomic_DNA"/>
</dbReference>